<evidence type="ECO:0000256" key="1">
    <source>
        <dbReference type="SAM" id="MobiDB-lite"/>
    </source>
</evidence>
<protein>
    <submittedName>
        <fullName evidence="3">Uncharacterized protein</fullName>
    </submittedName>
</protein>
<keyword evidence="2" id="KW-0472">Membrane</keyword>
<dbReference type="AlphaFoldDB" id="A0A6C0FSF9"/>
<dbReference type="KEGG" id="plyc:GXP70_02905"/>
<keyword evidence="2" id="KW-0812">Transmembrane</keyword>
<feature type="transmembrane region" description="Helical" evidence="2">
    <location>
        <begin position="177"/>
        <end position="194"/>
    </location>
</feature>
<gene>
    <name evidence="3" type="ORF">GXP70_02905</name>
</gene>
<dbReference type="Proteomes" id="UP000476064">
    <property type="component" value="Chromosome"/>
</dbReference>
<keyword evidence="4" id="KW-1185">Reference proteome</keyword>
<evidence type="ECO:0000256" key="2">
    <source>
        <dbReference type="SAM" id="Phobius"/>
    </source>
</evidence>
<sequence length="202" mass="21561">MTINKEFEQAVLDQDLLMVRIMLKNSLMVDPTQTDFDQRLSYAAARLTALYDEHDGELLQQASALWTEDDLDEQMVAMVQNFSRERVALVKSICRQLYDGRALQPQLQASSAASAASAQVAAGTARPRVQTSGGSRGAYIPRAPRRSGAGPNIRRGAGLAVAGIGVVILGAAIPKTIITVAGVVLAIAGGGLMLKGKPRRFL</sequence>
<dbReference type="EMBL" id="CP048209">
    <property type="protein sequence ID" value="QHT59012.1"/>
    <property type="molecule type" value="Genomic_DNA"/>
</dbReference>
<reference evidence="3 4" key="1">
    <citation type="submission" date="2020-01" db="EMBL/GenBank/DDBJ databases">
        <title>Paenibacillus sp. nov., isolated from tomato rhizosphere.</title>
        <authorList>
            <person name="Weon H.-Y."/>
            <person name="Lee S.A."/>
        </authorList>
    </citation>
    <scope>NUCLEOTIDE SEQUENCE [LARGE SCALE GENOMIC DNA]</scope>
    <source>
        <strain evidence="3 4">12200R-189</strain>
    </source>
</reference>
<keyword evidence="2" id="KW-1133">Transmembrane helix</keyword>
<feature type="region of interest" description="Disordered" evidence="1">
    <location>
        <begin position="123"/>
        <end position="151"/>
    </location>
</feature>
<evidence type="ECO:0000313" key="3">
    <source>
        <dbReference type="EMBL" id="QHT59012.1"/>
    </source>
</evidence>
<feature type="transmembrane region" description="Helical" evidence="2">
    <location>
        <begin position="152"/>
        <end position="171"/>
    </location>
</feature>
<proteinExistence type="predicted"/>
<dbReference type="RefSeq" id="WP_162355080.1">
    <property type="nucleotide sequence ID" value="NZ_CP048209.1"/>
</dbReference>
<evidence type="ECO:0000313" key="4">
    <source>
        <dbReference type="Proteomes" id="UP000476064"/>
    </source>
</evidence>
<organism evidence="3 4">
    <name type="scientific">Paenibacillus lycopersici</name>
    <dbReference type="NCBI Taxonomy" id="2704462"/>
    <lineage>
        <taxon>Bacteria</taxon>
        <taxon>Bacillati</taxon>
        <taxon>Bacillota</taxon>
        <taxon>Bacilli</taxon>
        <taxon>Bacillales</taxon>
        <taxon>Paenibacillaceae</taxon>
        <taxon>Paenibacillus</taxon>
    </lineage>
</organism>
<accession>A0A6C0FSF9</accession>
<name>A0A6C0FSF9_9BACL</name>